<reference evidence="2" key="1">
    <citation type="submission" date="2016-06" db="EMBL/GenBank/DDBJ databases">
        <title>Parallel loss of symbiosis genes in relatives of nitrogen-fixing non-legume Parasponia.</title>
        <authorList>
            <person name="Van Velzen R."/>
            <person name="Holmer R."/>
            <person name="Bu F."/>
            <person name="Rutten L."/>
            <person name="Van Zeijl A."/>
            <person name="Liu W."/>
            <person name="Santuari L."/>
            <person name="Cao Q."/>
            <person name="Sharma T."/>
            <person name="Shen D."/>
            <person name="Roswanjaya Y."/>
            <person name="Wardhani T."/>
            <person name="Kalhor M.S."/>
            <person name="Jansen J."/>
            <person name="Van den Hoogen J."/>
            <person name="Gungor B."/>
            <person name="Hartog M."/>
            <person name="Hontelez J."/>
            <person name="Verver J."/>
            <person name="Yang W.-C."/>
            <person name="Schijlen E."/>
            <person name="Repin R."/>
            <person name="Schilthuizen M."/>
            <person name="Schranz E."/>
            <person name="Heidstra R."/>
            <person name="Miyata K."/>
            <person name="Fedorova E."/>
            <person name="Kohlen W."/>
            <person name="Bisseling T."/>
            <person name="Smit S."/>
            <person name="Geurts R."/>
        </authorList>
    </citation>
    <scope>NUCLEOTIDE SEQUENCE [LARGE SCALE GENOMIC DNA]</scope>
    <source>
        <strain evidence="2">cv. WU1-14</strain>
    </source>
</reference>
<comment type="caution">
    <text evidence="1">The sequence shown here is derived from an EMBL/GenBank/DDBJ whole genome shotgun (WGS) entry which is preliminary data.</text>
</comment>
<gene>
    <name evidence="1" type="ORF">PanWU01x14_218520</name>
</gene>
<protein>
    <submittedName>
        <fullName evidence="1">Uncharacterized protein</fullName>
    </submittedName>
</protein>
<dbReference type="PANTHER" id="PTHR11439:SF463">
    <property type="entry name" value="REVERSE TRANSCRIPTASE TY1_COPIA-TYPE DOMAIN-CONTAINING PROTEIN"/>
    <property type="match status" value="1"/>
</dbReference>
<organism evidence="1 2">
    <name type="scientific">Parasponia andersonii</name>
    <name type="common">Sponia andersonii</name>
    <dbReference type="NCBI Taxonomy" id="3476"/>
    <lineage>
        <taxon>Eukaryota</taxon>
        <taxon>Viridiplantae</taxon>
        <taxon>Streptophyta</taxon>
        <taxon>Embryophyta</taxon>
        <taxon>Tracheophyta</taxon>
        <taxon>Spermatophyta</taxon>
        <taxon>Magnoliopsida</taxon>
        <taxon>eudicotyledons</taxon>
        <taxon>Gunneridae</taxon>
        <taxon>Pentapetalae</taxon>
        <taxon>rosids</taxon>
        <taxon>fabids</taxon>
        <taxon>Rosales</taxon>
        <taxon>Cannabaceae</taxon>
        <taxon>Parasponia</taxon>
    </lineage>
</organism>
<dbReference type="STRING" id="3476.A0A2P5BQR0"/>
<evidence type="ECO:0000313" key="1">
    <source>
        <dbReference type="EMBL" id="PON51143.1"/>
    </source>
</evidence>
<dbReference type="OrthoDB" id="418237at2759"/>
<dbReference type="PANTHER" id="PTHR11439">
    <property type="entry name" value="GAG-POL-RELATED RETROTRANSPOSON"/>
    <property type="match status" value="1"/>
</dbReference>
<name>A0A2P5BQR0_PARAD</name>
<sequence length="104" mass="11966">MVATQAYKEAICIQRLLEELEHKQEKIPLFCDSQSALHIAKNLAFHSRTKHIGIQYHFVREVVEDGSVDMKKIHTKENLADALTKPINTDKFQRCKSLYGLAEI</sequence>
<dbReference type="CDD" id="cd09272">
    <property type="entry name" value="RNase_HI_RT_Ty1"/>
    <property type="match status" value="1"/>
</dbReference>
<dbReference type="AlphaFoldDB" id="A0A2P5BQR0"/>
<evidence type="ECO:0000313" key="2">
    <source>
        <dbReference type="Proteomes" id="UP000237105"/>
    </source>
</evidence>
<proteinExistence type="predicted"/>
<accession>A0A2P5BQR0</accession>
<dbReference type="Proteomes" id="UP000237105">
    <property type="component" value="Unassembled WGS sequence"/>
</dbReference>
<keyword evidence="2" id="KW-1185">Reference proteome</keyword>
<dbReference type="EMBL" id="JXTB01000237">
    <property type="protein sequence ID" value="PON51143.1"/>
    <property type="molecule type" value="Genomic_DNA"/>
</dbReference>